<evidence type="ECO:0000313" key="5">
    <source>
        <dbReference type="Proteomes" id="UP000230605"/>
    </source>
</evidence>
<evidence type="ECO:0000256" key="1">
    <source>
        <dbReference type="SAM" id="SignalP"/>
    </source>
</evidence>
<organism evidence="3 5">
    <name type="scientific">Cercospora beticola</name>
    <name type="common">Sugarbeet leaf spot fungus</name>
    <dbReference type="NCBI Taxonomy" id="122368"/>
    <lineage>
        <taxon>Eukaryota</taxon>
        <taxon>Fungi</taxon>
        <taxon>Dikarya</taxon>
        <taxon>Ascomycota</taxon>
        <taxon>Pezizomycotina</taxon>
        <taxon>Dothideomycetes</taxon>
        <taxon>Dothideomycetidae</taxon>
        <taxon>Mycosphaerellales</taxon>
        <taxon>Mycosphaerellaceae</taxon>
        <taxon>Cercospora</taxon>
    </lineage>
</organism>
<feature type="domain" description="DUF7580" evidence="2">
    <location>
        <begin position="192"/>
        <end position="546"/>
    </location>
</feature>
<feature type="signal peptide" evidence="1">
    <location>
        <begin position="1"/>
        <end position="20"/>
    </location>
</feature>
<dbReference type="InterPro" id="IPR056002">
    <property type="entry name" value="DUF7580"/>
</dbReference>
<keyword evidence="1" id="KW-0732">Signal</keyword>
<reference evidence="3 5" key="1">
    <citation type="submission" date="2015-10" db="EMBL/GenBank/DDBJ databases">
        <title>The cercosporin biosynthetic gene cluster was horizontally transferred to several fungal lineages and shown to be expanded in Cercospora beticola based on microsynteny with recipient genomes.</title>
        <authorList>
            <person name="De Jonge R."/>
            <person name="Ebert M.K."/>
            <person name="Suttle J.C."/>
            <person name="Jurick Ii W.M."/>
            <person name="Secor G.A."/>
            <person name="Thomma B.P."/>
            <person name="Van De Peer Y."/>
            <person name="Bolton M.D."/>
        </authorList>
    </citation>
    <scope>NUCLEOTIDE SEQUENCE [LARGE SCALE GENOMIC DNA]</scope>
    <source>
        <strain evidence="3 5">09-40</strain>
    </source>
</reference>
<evidence type="ECO:0000313" key="4">
    <source>
        <dbReference type="EMBL" id="WPB01033.1"/>
    </source>
</evidence>
<keyword evidence="6" id="KW-1185">Reference proteome</keyword>
<feature type="chain" id="PRO_5013747509" description="DUF7580 domain-containing protein" evidence="1">
    <location>
        <begin position="21"/>
        <end position="551"/>
    </location>
</feature>
<dbReference type="Proteomes" id="UP000230605">
    <property type="component" value="Chromosome 4"/>
</dbReference>
<dbReference type="EMBL" id="CP134187">
    <property type="protein sequence ID" value="WPB01033.1"/>
    <property type="molecule type" value="Genomic_DNA"/>
</dbReference>
<proteinExistence type="predicted"/>
<evidence type="ECO:0000259" key="2">
    <source>
        <dbReference type="Pfam" id="PF24476"/>
    </source>
</evidence>
<sequence length="551" mass="61404">MSGIEIAGLVLATIPLAISGLEHYADGVGTIRKLSHIREHFHYLRTDLEVEQVLFMNTLETLLSDTLGAQICNHLLTQLGGSSWYDSDVDRRLREGLQRSYDVFFKSVQRIEEALRDLMEALQLDGNGKGPFSMERRSIAEGLKRLKFGLRMKKYQEQLDTIKGCNGRLLKLAAQSSTLSRQSRHPARVVSHYQDLRNHAVSIFESLSAGLSRSCKEKHRVNLCMKPFAAQSDDEELQLADSPTFKVVFEHCGADRPAGSSVWELEETDIRMLNLASHPRNGMQSLPRLTRTRSGKAATVRQYNSPLHEISDVCTGLGGLKGLQQAACLGYMADIQNNFQLGLFWPGRRMIIGASLSAISLADVLDGPQRSWVSDLDKRILALSLASGMLTLSGTAWLSNGQWGKREITVFRQPSGVLLSRPFVTQQLYGPSRVSQAYFETCSLIRDEATFALGVLLIELCMGHTLDDLRAPEDLTPNGVKHKLSDFLTASRLVDEVYGIAGGHWGDVVRRCVHCEFDQRNVGLANAEFRQAVYERVVAVLEKDVQDAQSW</sequence>
<accession>A0A2G5HKG5</accession>
<dbReference type="AlphaFoldDB" id="A0A2G5HKG5"/>
<reference evidence="4 6" key="2">
    <citation type="submission" date="2023-09" db="EMBL/GenBank/DDBJ databases">
        <title>Complete-Gapless Cercospora beticola genome.</title>
        <authorList>
            <person name="Wyatt N.A."/>
            <person name="Spanner R.E."/>
            <person name="Bolton M.D."/>
        </authorList>
    </citation>
    <scope>NUCLEOTIDE SEQUENCE [LARGE SCALE GENOMIC DNA]</scope>
    <source>
        <strain evidence="4">Cb09-40</strain>
    </source>
</reference>
<evidence type="ECO:0000313" key="6">
    <source>
        <dbReference type="Proteomes" id="UP001302367"/>
    </source>
</evidence>
<evidence type="ECO:0000313" key="3">
    <source>
        <dbReference type="EMBL" id="PIA93028.1"/>
    </source>
</evidence>
<dbReference type="Pfam" id="PF24476">
    <property type="entry name" value="DUF7580"/>
    <property type="match status" value="1"/>
</dbReference>
<dbReference type="Proteomes" id="UP001302367">
    <property type="component" value="Chromosome 4"/>
</dbReference>
<dbReference type="EMBL" id="LKMD01000105">
    <property type="protein sequence ID" value="PIA93028.1"/>
    <property type="molecule type" value="Genomic_DNA"/>
</dbReference>
<gene>
    <name evidence="3" type="ORF">CB0940_03836</name>
    <name evidence="4" type="ORF">RHO25_005653</name>
</gene>
<protein>
    <recommendedName>
        <fullName evidence="2">DUF7580 domain-containing protein</fullName>
    </recommendedName>
</protein>
<dbReference type="PANTHER" id="PTHR35186">
    <property type="entry name" value="ANK_REP_REGION DOMAIN-CONTAINING PROTEIN"/>
    <property type="match status" value="1"/>
</dbReference>
<name>A0A2G5HKG5_CERBT</name>
<dbReference type="OrthoDB" id="3648680at2759"/>
<dbReference type="PANTHER" id="PTHR35186:SF4">
    <property type="entry name" value="PRION-INHIBITION AND PROPAGATION HELO DOMAIN-CONTAINING PROTEIN"/>
    <property type="match status" value="1"/>
</dbReference>